<dbReference type="GO" id="GO:0043328">
    <property type="term" value="P:protein transport to vacuole involved in ubiquitin-dependent protein catabolic process via the multivesicular body sorting pathway"/>
    <property type="evidence" value="ECO:0007669"/>
    <property type="project" value="TreeGrafter"/>
</dbReference>
<dbReference type="Proteomes" id="UP000077315">
    <property type="component" value="Unassembled WGS sequence"/>
</dbReference>
<proteinExistence type="predicted"/>
<dbReference type="SMART" id="SM01041">
    <property type="entry name" value="BRO1"/>
    <property type="match status" value="1"/>
</dbReference>
<organism evidence="8 9">
    <name type="scientific">Phycomyces blakesleeanus (strain ATCC 8743b / DSM 1359 / FGSC 10004 / NBRC 33097 / NRRL 1555)</name>
    <dbReference type="NCBI Taxonomy" id="763407"/>
    <lineage>
        <taxon>Eukaryota</taxon>
        <taxon>Fungi</taxon>
        <taxon>Fungi incertae sedis</taxon>
        <taxon>Mucoromycota</taxon>
        <taxon>Mucoromycotina</taxon>
        <taxon>Mucoromycetes</taxon>
        <taxon>Mucorales</taxon>
        <taxon>Phycomycetaceae</taxon>
        <taxon>Phycomyces</taxon>
    </lineage>
</organism>
<evidence type="ECO:0000259" key="7">
    <source>
        <dbReference type="PROSITE" id="PS51180"/>
    </source>
</evidence>
<dbReference type="PANTHER" id="PTHR23030">
    <property type="entry name" value="PCD6 INTERACTING PROTEIN-RELATED"/>
    <property type="match status" value="1"/>
</dbReference>
<dbReference type="Pfam" id="PF13949">
    <property type="entry name" value="ALIX_LYPXL_bnd"/>
    <property type="match status" value="1"/>
</dbReference>
<dbReference type="PROSITE" id="PS51180">
    <property type="entry name" value="BRO1"/>
    <property type="match status" value="1"/>
</dbReference>
<dbReference type="VEuPathDB" id="FungiDB:PHYBLDRAFT_30590"/>
<dbReference type="STRING" id="763407.A0A163ARL6"/>
<evidence type="ECO:0000256" key="4">
    <source>
        <dbReference type="ARBA" id="ARBA00022753"/>
    </source>
</evidence>
<dbReference type="InterPro" id="IPR038499">
    <property type="entry name" value="BRO1_sf"/>
</dbReference>
<keyword evidence="9" id="KW-1185">Reference proteome</keyword>
<evidence type="ECO:0000256" key="6">
    <source>
        <dbReference type="SAM" id="Coils"/>
    </source>
</evidence>
<evidence type="ECO:0000256" key="1">
    <source>
        <dbReference type="ARBA" id="ARBA00004177"/>
    </source>
</evidence>
<dbReference type="Gene3D" id="1.20.120.560">
    <property type="entry name" value="alix/aip1 in complex with the ypdl late domain"/>
    <property type="match status" value="1"/>
</dbReference>
<dbReference type="GO" id="GO:0005768">
    <property type="term" value="C:endosome"/>
    <property type="evidence" value="ECO:0007669"/>
    <property type="project" value="UniProtKB-SubCell"/>
</dbReference>
<dbReference type="FunCoup" id="A0A163ARL6">
    <property type="interactions" value="411"/>
</dbReference>
<feature type="domain" description="BRO1" evidence="7">
    <location>
        <begin position="7"/>
        <end position="413"/>
    </location>
</feature>
<evidence type="ECO:0000256" key="3">
    <source>
        <dbReference type="ARBA" id="ARBA00022490"/>
    </source>
</evidence>
<dbReference type="InParanoid" id="A0A163ARL6"/>
<name>A0A163ARL6_PHYB8</name>
<evidence type="ECO:0000313" key="8">
    <source>
        <dbReference type="EMBL" id="OAD75301.1"/>
    </source>
</evidence>
<dbReference type="InterPro" id="IPR004328">
    <property type="entry name" value="BRO1_dom"/>
</dbReference>
<evidence type="ECO:0000256" key="5">
    <source>
        <dbReference type="ARBA" id="ARBA00041284"/>
    </source>
</evidence>
<feature type="coiled-coil region" evidence="6">
    <location>
        <begin position="608"/>
        <end position="642"/>
    </location>
</feature>
<dbReference type="GeneID" id="29000871"/>
<dbReference type="OrthoDB" id="2141925at2759"/>
<accession>A0A163ARL6</accession>
<evidence type="ECO:0000313" key="9">
    <source>
        <dbReference type="Proteomes" id="UP000077315"/>
    </source>
</evidence>
<dbReference type="AlphaFoldDB" id="A0A163ARL6"/>
<comment type="subcellular location">
    <subcellularLocation>
        <location evidence="2">Cytoplasm</location>
    </subcellularLocation>
    <subcellularLocation>
        <location evidence="1">Endosome</location>
    </subcellularLocation>
</comment>
<dbReference type="RefSeq" id="XP_018293341.1">
    <property type="nucleotide sequence ID" value="XM_018439965.1"/>
</dbReference>
<dbReference type="Pfam" id="PF03097">
    <property type="entry name" value="BRO1"/>
    <property type="match status" value="1"/>
</dbReference>
<dbReference type="Gene3D" id="1.20.140.50">
    <property type="entry name" value="alix/aip1 like domains"/>
    <property type="match status" value="1"/>
</dbReference>
<keyword evidence="3" id="KW-0963">Cytoplasm</keyword>
<dbReference type="EMBL" id="KV440977">
    <property type="protein sequence ID" value="OAD75301.1"/>
    <property type="molecule type" value="Genomic_DNA"/>
</dbReference>
<protein>
    <recommendedName>
        <fullName evidence="5">BRO domain-containing protein 1</fullName>
    </recommendedName>
</protein>
<evidence type="ECO:0000256" key="2">
    <source>
        <dbReference type="ARBA" id="ARBA00004496"/>
    </source>
</evidence>
<sequence>MATSQIPFTSAPFKRTEDIDWIYPLKRYISQVYQDDPEKYNEETFTINRLRQDTRGAGKDLTGRDLLYRYFGQLELLDLRFPVDEKHVKVIFTWYDAFSGRHTAQYSLAYEKASIIFNIAATLSAIAACQNRAEAEGRKRAFNFFQAAAGMFQYINDNFLHAPSLDLSRETVKMLRELMLAQAHECFLENSLREKKKEGLIAKLASHAAWTYGSLIDLLHDAVTRGVAIDKAWIQVCQIKQKYYQAMAHLHKATACEAESKYGEQVARLAAAEVAAKEATKLAASLPSLLSSSNHANGTLPADSATSLQELAKALTATCSEKHGAAMRDNDMIYHDTVPQESILVPIDRLNAVKPVPIAELYGPNEVNKVIGTDIFSRLVPLSVHESASLYSEEKAQLVRSETERCDLAKAELNASLEYMKLPGALDKFKQTTRNTGVVSKEAVLLDGLVEPTAEVKEWADQIASEESSEKTSISDLVETLDGLKSQARKMLDEASNGLDQEMHECESMRLKFVIDWVQQPSGSLTNAFRQDLRNHRETLKAGSQSDAQLMRRYEVISKDIGILRKGGKSQDLVNAFTEPIASLFESSPPSGGDKNLLDLDIDVGIGKKNMETKVKKIEDILEKLRKIEKERIETLNDLKEKASPLFLFFFITTIQDDISHLLILNKKVANVEQQIFASELEKFQSHQQRIGQTIHKQQQVIQELTTAFKLLMEGEDAQKLQSRWDLADRQRRNVAERFSRAKTGYFDVKEGLSKGIQFYNSLSDTIQTLSHNCQKFIQERKRERDHMVSTIEEEQ</sequence>
<gene>
    <name evidence="8" type="ORF">PHYBLDRAFT_30590</name>
</gene>
<dbReference type="PANTHER" id="PTHR23030:SF30">
    <property type="entry name" value="TYROSINE-PROTEIN PHOSPHATASE NON-RECEPTOR TYPE 23"/>
    <property type="match status" value="1"/>
</dbReference>
<reference evidence="9" key="1">
    <citation type="submission" date="2015-06" db="EMBL/GenBank/DDBJ databases">
        <title>Expansion of signal transduction pathways in fungi by whole-genome duplication.</title>
        <authorList>
            <consortium name="DOE Joint Genome Institute"/>
            <person name="Corrochano L.M."/>
            <person name="Kuo A."/>
            <person name="Marcet-Houben M."/>
            <person name="Polaino S."/>
            <person name="Salamov A."/>
            <person name="Villalobos J.M."/>
            <person name="Alvarez M.I."/>
            <person name="Avalos J."/>
            <person name="Benito E.P."/>
            <person name="Benoit I."/>
            <person name="Burger G."/>
            <person name="Camino L.P."/>
            <person name="Canovas D."/>
            <person name="Cerda-Olmedo E."/>
            <person name="Cheng J.-F."/>
            <person name="Dominguez A."/>
            <person name="Elias M."/>
            <person name="Eslava A.P."/>
            <person name="Glaser F."/>
            <person name="Grimwood J."/>
            <person name="Gutierrez G."/>
            <person name="Heitman J."/>
            <person name="Henrissat B."/>
            <person name="Iturriaga E.A."/>
            <person name="Lang B.F."/>
            <person name="Lavin J.L."/>
            <person name="Lee S."/>
            <person name="Li W."/>
            <person name="Lindquist E."/>
            <person name="Lopez-Garcia S."/>
            <person name="Luque E.M."/>
            <person name="Marcos A.T."/>
            <person name="Martin J."/>
            <person name="McCluskey K."/>
            <person name="Medina H.R."/>
            <person name="Miralles-Duran A."/>
            <person name="Miyazaki A."/>
            <person name="Munoz-Torres E."/>
            <person name="Oguiza J.A."/>
            <person name="Ohm R."/>
            <person name="Olmedo M."/>
            <person name="Orejas M."/>
            <person name="Ortiz-Castellanos L."/>
            <person name="Pisabarro A.G."/>
            <person name="Rodriguez-Romero J."/>
            <person name="Ruiz-Herrera J."/>
            <person name="Ruiz-Vazquez R."/>
            <person name="Sanz C."/>
            <person name="Schackwitz W."/>
            <person name="Schmutz J."/>
            <person name="Shahriari M."/>
            <person name="Shelest E."/>
            <person name="Silva-Franco F."/>
            <person name="Soanes D."/>
            <person name="Syed K."/>
            <person name="Tagua V.G."/>
            <person name="Talbot N.J."/>
            <person name="Thon M."/>
            <person name="De vries R.P."/>
            <person name="Wiebenga A."/>
            <person name="Yadav J.S."/>
            <person name="Braun E.L."/>
            <person name="Baker S."/>
            <person name="Garre V."/>
            <person name="Horwitz B."/>
            <person name="Torres-Martinez S."/>
            <person name="Idnurm A."/>
            <person name="Herrera-Estrella A."/>
            <person name="Gabaldon T."/>
            <person name="Grigoriev I.V."/>
        </authorList>
    </citation>
    <scope>NUCLEOTIDE SEQUENCE [LARGE SCALE GENOMIC DNA]</scope>
    <source>
        <strain evidence="9">NRRL 1555(-)</strain>
    </source>
</reference>
<keyword evidence="6" id="KW-0175">Coiled coil</keyword>
<dbReference type="InterPro" id="IPR025304">
    <property type="entry name" value="ALIX_V_dom"/>
</dbReference>
<feature type="non-terminal residue" evidence="8">
    <location>
        <position position="796"/>
    </location>
</feature>
<keyword evidence="4" id="KW-0967">Endosome</keyword>
<dbReference type="Gene3D" id="1.25.40.280">
    <property type="entry name" value="alix/aip1 like domains"/>
    <property type="match status" value="1"/>
</dbReference>